<evidence type="ECO:0000313" key="2">
    <source>
        <dbReference type="Proteomes" id="UP000027770"/>
    </source>
</evidence>
<dbReference type="RefSeq" id="WP_039219322.1">
    <property type="nucleotide sequence ID" value="NZ_JENW01000066.1"/>
</dbReference>
<dbReference type="Gene3D" id="2.60.40.1430">
    <property type="entry name" value="Perfringolysin, domain 4"/>
    <property type="match status" value="1"/>
</dbReference>
<sequence>MFICQNQFIHNYTNAPANFITITNAGAYVAYFTVEFYVGSEFYNHKSPNLPYGKSFEIIYGSNARQIRITAYCYTALGNSKIIFKKTSYTPISAYFSLGGTVFSPNFTEVPCPPNNSIFPKIPCQTSCCCCCYPKTSK</sequence>
<gene>
    <name evidence="1" type="ORF">Z959_10470</name>
</gene>
<dbReference type="InterPro" id="IPR038700">
    <property type="entry name" value="Thiol_cytolys_C_sf"/>
</dbReference>
<protein>
    <submittedName>
        <fullName evidence="1">Uncharacterized protein</fullName>
    </submittedName>
</protein>
<dbReference type="AlphaFoldDB" id="A0AA40IU48"/>
<name>A0AA40IU48_CLONO</name>
<comment type="caution">
    <text evidence="1">The sequence shown here is derived from an EMBL/GenBank/DDBJ whole genome shotgun (WGS) entry which is preliminary data.</text>
</comment>
<proteinExistence type="predicted"/>
<reference evidence="1 2" key="1">
    <citation type="submission" date="2014-02" db="EMBL/GenBank/DDBJ databases">
        <title>Plasmidome dynamics in the species complex Clostridium novyi sensu lato converts strains of independent lineages into distinctly different pathogens.</title>
        <authorList>
            <person name="Skarin H."/>
            <person name="Segerman B."/>
        </authorList>
    </citation>
    <scope>NUCLEOTIDE SEQUENCE [LARGE SCALE GENOMIC DNA]</scope>
    <source>
        <strain evidence="1 2">ATCC 27606</strain>
    </source>
</reference>
<keyword evidence="2" id="KW-1185">Reference proteome</keyword>
<dbReference type="EMBL" id="JENW01000066">
    <property type="protein sequence ID" value="KEI16297.1"/>
    <property type="molecule type" value="Genomic_DNA"/>
</dbReference>
<evidence type="ECO:0000313" key="1">
    <source>
        <dbReference type="EMBL" id="KEI16297.1"/>
    </source>
</evidence>
<organism evidence="1 2">
    <name type="scientific">Clostridium novyi B str. ATCC 27606</name>
    <dbReference type="NCBI Taxonomy" id="1443123"/>
    <lineage>
        <taxon>Bacteria</taxon>
        <taxon>Bacillati</taxon>
        <taxon>Bacillota</taxon>
        <taxon>Clostridia</taxon>
        <taxon>Eubacteriales</taxon>
        <taxon>Clostridiaceae</taxon>
        <taxon>Clostridium</taxon>
    </lineage>
</organism>
<accession>A0AA40IU48</accession>
<dbReference type="Proteomes" id="UP000027770">
    <property type="component" value="Unassembled WGS sequence"/>
</dbReference>